<dbReference type="EMBL" id="NNAY01002284">
    <property type="protein sequence ID" value="OXU21625.1"/>
    <property type="molecule type" value="Genomic_DNA"/>
</dbReference>
<feature type="signal peptide" evidence="1">
    <location>
        <begin position="1"/>
        <end position="28"/>
    </location>
</feature>
<keyword evidence="1" id="KW-0732">Signal</keyword>
<keyword evidence="3" id="KW-1185">Reference proteome</keyword>
<protein>
    <submittedName>
        <fullName evidence="2">Uncharacterized protein</fullName>
    </submittedName>
</protein>
<dbReference type="Proteomes" id="UP000215335">
    <property type="component" value="Unassembled WGS sequence"/>
</dbReference>
<evidence type="ECO:0000313" key="3">
    <source>
        <dbReference type="Proteomes" id="UP000215335"/>
    </source>
</evidence>
<sequence length="68" mass="7817">MPDRDINDFRNFKFLLLLLALVLPLALQTNTILSHTRYSIDIVKNLASILVYSGLVNVLQITITRKLY</sequence>
<gene>
    <name evidence="2" type="ORF">TSAR_006470</name>
</gene>
<proteinExistence type="predicted"/>
<organism evidence="2 3">
    <name type="scientific">Trichomalopsis sarcophagae</name>
    <dbReference type="NCBI Taxonomy" id="543379"/>
    <lineage>
        <taxon>Eukaryota</taxon>
        <taxon>Metazoa</taxon>
        <taxon>Ecdysozoa</taxon>
        <taxon>Arthropoda</taxon>
        <taxon>Hexapoda</taxon>
        <taxon>Insecta</taxon>
        <taxon>Pterygota</taxon>
        <taxon>Neoptera</taxon>
        <taxon>Endopterygota</taxon>
        <taxon>Hymenoptera</taxon>
        <taxon>Apocrita</taxon>
        <taxon>Proctotrupomorpha</taxon>
        <taxon>Chalcidoidea</taxon>
        <taxon>Pteromalidae</taxon>
        <taxon>Pteromalinae</taxon>
        <taxon>Trichomalopsis</taxon>
    </lineage>
</organism>
<comment type="caution">
    <text evidence="2">The sequence shown here is derived from an EMBL/GenBank/DDBJ whole genome shotgun (WGS) entry which is preliminary data.</text>
</comment>
<dbReference type="AlphaFoldDB" id="A0A232ETE1"/>
<evidence type="ECO:0000313" key="2">
    <source>
        <dbReference type="EMBL" id="OXU21625.1"/>
    </source>
</evidence>
<reference evidence="2 3" key="1">
    <citation type="journal article" date="2017" name="Curr. Biol.">
        <title>The Evolution of Venom by Co-option of Single-Copy Genes.</title>
        <authorList>
            <person name="Martinson E.O."/>
            <person name="Mrinalini"/>
            <person name="Kelkar Y.D."/>
            <person name="Chang C.H."/>
            <person name="Werren J.H."/>
        </authorList>
    </citation>
    <scope>NUCLEOTIDE SEQUENCE [LARGE SCALE GENOMIC DNA]</scope>
    <source>
        <strain evidence="2 3">Alberta</strain>
        <tissue evidence="2">Whole body</tissue>
    </source>
</reference>
<accession>A0A232ETE1</accession>
<evidence type="ECO:0000256" key="1">
    <source>
        <dbReference type="SAM" id="SignalP"/>
    </source>
</evidence>
<name>A0A232ETE1_9HYME</name>
<feature type="chain" id="PRO_5012059415" evidence="1">
    <location>
        <begin position="29"/>
        <end position="68"/>
    </location>
</feature>